<comment type="caution">
    <text evidence="10">The sequence shown here is derived from an EMBL/GenBank/DDBJ whole genome shotgun (WGS) entry which is preliminary data.</text>
</comment>
<reference evidence="10 11" key="1">
    <citation type="submission" date="2018-08" db="EMBL/GenBank/DDBJ databases">
        <title>Cellulomonas rhizosphaerae sp. nov., a novel actinomycete isolated from soil.</title>
        <authorList>
            <person name="Tian Y."/>
        </authorList>
    </citation>
    <scope>NUCLEOTIDE SEQUENCE [LARGE SCALE GENOMIC DNA]</scope>
    <source>
        <strain evidence="10 11">NEAU-TCZ24</strain>
    </source>
</reference>
<proteinExistence type="inferred from homology"/>
<dbReference type="AlphaFoldDB" id="A0A413RRM3"/>
<feature type="domain" description="ACT" evidence="9">
    <location>
        <begin position="326"/>
        <end position="399"/>
    </location>
</feature>
<name>A0A413RRM3_9CELL</name>
<dbReference type="GO" id="GO:0003941">
    <property type="term" value="F:L-serine ammonia-lyase activity"/>
    <property type="evidence" value="ECO:0007669"/>
    <property type="project" value="TreeGrafter"/>
</dbReference>
<dbReference type="Gene3D" id="3.30.70.260">
    <property type="match status" value="1"/>
</dbReference>
<dbReference type="CDD" id="cd01562">
    <property type="entry name" value="Thr-dehyd"/>
    <property type="match status" value="1"/>
</dbReference>
<gene>
    <name evidence="10" type="ORF">D1825_00535</name>
</gene>
<dbReference type="NCBIfam" id="TIGR01127">
    <property type="entry name" value="ilvA_1Cterm"/>
    <property type="match status" value="1"/>
</dbReference>
<dbReference type="Gene3D" id="3.40.50.1100">
    <property type="match status" value="2"/>
</dbReference>
<protein>
    <recommendedName>
        <fullName evidence="4">threonine ammonia-lyase</fullName>
        <ecNumber evidence="4">4.3.1.19</ecNumber>
    </recommendedName>
    <alternativeName>
        <fullName evidence="8">Threonine deaminase</fullName>
    </alternativeName>
</protein>
<dbReference type="Pfam" id="PF00291">
    <property type="entry name" value="PALP"/>
    <property type="match status" value="1"/>
</dbReference>
<evidence type="ECO:0000313" key="10">
    <source>
        <dbReference type="EMBL" id="RHA44570.1"/>
    </source>
</evidence>
<dbReference type="CDD" id="cd04886">
    <property type="entry name" value="ACT_ThrD-II-like"/>
    <property type="match status" value="1"/>
</dbReference>
<dbReference type="OrthoDB" id="9811476at2"/>
<evidence type="ECO:0000256" key="3">
    <source>
        <dbReference type="ARBA" id="ARBA00010869"/>
    </source>
</evidence>
<dbReference type="EMBL" id="QWKP01000041">
    <property type="protein sequence ID" value="RHA44570.1"/>
    <property type="molecule type" value="Genomic_DNA"/>
</dbReference>
<evidence type="ECO:0000256" key="6">
    <source>
        <dbReference type="ARBA" id="ARBA00023239"/>
    </source>
</evidence>
<dbReference type="InterPro" id="IPR001926">
    <property type="entry name" value="TrpB-like_PALP"/>
</dbReference>
<dbReference type="EC" id="4.3.1.19" evidence="4"/>
<dbReference type="RefSeq" id="WP_118765594.1">
    <property type="nucleotide sequence ID" value="NZ_QWKP01000041.1"/>
</dbReference>
<dbReference type="InterPro" id="IPR044561">
    <property type="entry name" value="ACT_ThrD-II-like"/>
</dbReference>
<evidence type="ECO:0000256" key="8">
    <source>
        <dbReference type="ARBA" id="ARBA00031427"/>
    </source>
</evidence>
<dbReference type="GO" id="GO:0006565">
    <property type="term" value="P:L-serine catabolic process"/>
    <property type="evidence" value="ECO:0007669"/>
    <property type="project" value="TreeGrafter"/>
</dbReference>
<dbReference type="PANTHER" id="PTHR48078:SF6">
    <property type="entry name" value="L-THREONINE DEHYDRATASE CATABOLIC TDCB"/>
    <property type="match status" value="1"/>
</dbReference>
<evidence type="ECO:0000313" key="11">
    <source>
        <dbReference type="Proteomes" id="UP000283374"/>
    </source>
</evidence>
<evidence type="ECO:0000256" key="1">
    <source>
        <dbReference type="ARBA" id="ARBA00001274"/>
    </source>
</evidence>
<comment type="catalytic activity">
    <reaction evidence="1">
        <text>L-threonine = 2-oxobutanoate + NH4(+)</text>
        <dbReference type="Rhea" id="RHEA:22108"/>
        <dbReference type="ChEBI" id="CHEBI:16763"/>
        <dbReference type="ChEBI" id="CHEBI:28938"/>
        <dbReference type="ChEBI" id="CHEBI:57926"/>
        <dbReference type="EC" id="4.3.1.19"/>
    </reaction>
</comment>
<keyword evidence="5" id="KW-0663">Pyridoxal phosphate</keyword>
<evidence type="ECO:0000256" key="5">
    <source>
        <dbReference type="ARBA" id="ARBA00022898"/>
    </source>
</evidence>
<keyword evidence="11" id="KW-1185">Reference proteome</keyword>
<sequence length="399" mass="41915">MTTLADVRTANELLEGVIERTPVESSRALSQIAGAQVWLKCENLQRAGSFKIRGAYTRMSGLTSDERARGVVAASAGNHAQGVALAARLLGIDAVVFMPVEAALPKLAATREYGARVELVGHSVDDALVHAREYAERTGAVLIHPFDHPDVIAGQGTIALEILEQVPDVATIIVPVGGGGLAAGVVTTVRELAPHVRVVGVQAARAAAYPASLSSGEPIRAAEMRTMADGIAVGMPGAAPFAVLRDAGTEIRTVSEEDLSRGVLLVAERAKLLVEPSGAAAVAALMATPGEFEGPVVAILSGGNIDPQVLLRVVRHGLASAGRFLWLHLRIDDRPFALADVLRELASTGANVMHVSHVRTQGELAVDEVAIEVQVETKGPDHCAQVMHHLRSHGYRLTD</sequence>
<dbReference type="InterPro" id="IPR050147">
    <property type="entry name" value="Ser/Thr_Dehydratase"/>
</dbReference>
<dbReference type="GO" id="GO:0006567">
    <property type="term" value="P:L-threonine catabolic process"/>
    <property type="evidence" value="ECO:0007669"/>
    <property type="project" value="InterPro"/>
</dbReference>
<dbReference type="PANTHER" id="PTHR48078">
    <property type="entry name" value="THREONINE DEHYDRATASE, MITOCHONDRIAL-RELATED"/>
    <property type="match status" value="1"/>
</dbReference>
<evidence type="ECO:0000256" key="4">
    <source>
        <dbReference type="ARBA" id="ARBA00012096"/>
    </source>
</evidence>
<comment type="similarity">
    <text evidence="3">Belongs to the serine/threonine dehydratase family.</text>
</comment>
<dbReference type="GO" id="GO:0004794">
    <property type="term" value="F:threonine deaminase activity"/>
    <property type="evidence" value="ECO:0007669"/>
    <property type="project" value="UniProtKB-EC"/>
</dbReference>
<comment type="function">
    <text evidence="7">Catalyzes the anaerobic formation of alpha-ketobutyrate and ammonia from threonine in a two-step reaction. The first step involved a dehydration of threonine and a production of enamine intermediates (aminocrotonate), which tautomerizes to its imine form (iminobutyrate). Both intermediates are unstable and short-lived. The second step is the nonenzymatic hydrolysis of the enamine/imine intermediates to form 2-ketobutyrate and free ammonia. In the low water environment of the cell, the second step is accelerated by RidA.</text>
</comment>
<evidence type="ECO:0000256" key="2">
    <source>
        <dbReference type="ARBA" id="ARBA00001933"/>
    </source>
</evidence>
<comment type="cofactor">
    <cofactor evidence="2">
        <name>pyridoxal 5'-phosphate</name>
        <dbReference type="ChEBI" id="CHEBI:597326"/>
    </cofactor>
</comment>
<dbReference type="PROSITE" id="PS51671">
    <property type="entry name" value="ACT"/>
    <property type="match status" value="1"/>
</dbReference>
<organism evidence="10 11">
    <name type="scientific">Cellulomonas rhizosphaerae</name>
    <dbReference type="NCBI Taxonomy" id="2293719"/>
    <lineage>
        <taxon>Bacteria</taxon>
        <taxon>Bacillati</taxon>
        <taxon>Actinomycetota</taxon>
        <taxon>Actinomycetes</taxon>
        <taxon>Micrococcales</taxon>
        <taxon>Cellulomonadaceae</taxon>
        <taxon>Cellulomonas</taxon>
    </lineage>
</organism>
<keyword evidence="6 10" id="KW-0456">Lyase</keyword>
<dbReference type="GO" id="GO:0009097">
    <property type="term" value="P:isoleucine biosynthetic process"/>
    <property type="evidence" value="ECO:0007669"/>
    <property type="project" value="TreeGrafter"/>
</dbReference>
<dbReference type="InterPro" id="IPR002912">
    <property type="entry name" value="ACT_dom"/>
</dbReference>
<dbReference type="InterPro" id="IPR005789">
    <property type="entry name" value="Thr_deHydtase_catblc"/>
</dbReference>
<evidence type="ECO:0000256" key="7">
    <source>
        <dbReference type="ARBA" id="ARBA00025527"/>
    </source>
</evidence>
<dbReference type="Proteomes" id="UP000283374">
    <property type="component" value="Unassembled WGS sequence"/>
</dbReference>
<accession>A0A413RRM3</accession>
<evidence type="ECO:0000259" key="9">
    <source>
        <dbReference type="PROSITE" id="PS51671"/>
    </source>
</evidence>
<dbReference type="FunFam" id="3.40.50.1100:FF:000005">
    <property type="entry name" value="Threonine dehydratase catabolic"/>
    <property type="match status" value="1"/>
</dbReference>
<dbReference type="SUPFAM" id="SSF53686">
    <property type="entry name" value="Tryptophan synthase beta subunit-like PLP-dependent enzymes"/>
    <property type="match status" value="1"/>
</dbReference>
<dbReference type="InterPro" id="IPR036052">
    <property type="entry name" value="TrpB-like_PALP_sf"/>
</dbReference>